<reference evidence="1" key="1">
    <citation type="submission" date="2014-09" db="EMBL/GenBank/DDBJ databases">
        <authorList>
            <person name="GOMEZ-VALERO Laura"/>
        </authorList>
    </citation>
    <scope>NUCLEOTIDE SEQUENCE</scope>
    <source>
        <strain evidence="1">ATCC33218</strain>
    </source>
</reference>
<reference evidence="3" key="2">
    <citation type="submission" date="2014-09" db="EMBL/GenBank/DDBJ databases">
        <authorList>
            <person name="Gomez-Valero L."/>
        </authorList>
    </citation>
    <scope>NUCLEOTIDE SEQUENCE [LARGE SCALE GENOMIC DNA]</scope>
    <source>
        <strain evidence="3">ATCC33218</strain>
    </source>
</reference>
<dbReference type="AlphaFoldDB" id="A0A098GG72"/>
<name>A0A098GG72_LEGMI</name>
<proteinExistence type="predicted"/>
<protein>
    <submittedName>
        <fullName evidence="1">Uncharacterized protein</fullName>
    </submittedName>
</protein>
<keyword evidence="4" id="KW-1185">Reference proteome</keyword>
<dbReference type="EMBL" id="FMVN01000014">
    <property type="protein sequence ID" value="SCY70043.1"/>
    <property type="molecule type" value="Genomic_DNA"/>
</dbReference>
<dbReference type="HOGENOM" id="CLU_3318321_0_0_6"/>
<dbReference type="Proteomes" id="UP000182998">
    <property type="component" value="Unassembled WGS sequence"/>
</dbReference>
<sequence>MNLDNKEKSNISHSEIIPPKLGSKHFGKILVHYKIPLYK</sequence>
<gene>
    <name evidence="1" type="ORF">LMI_1689</name>
    <name evidence="2" type="ORF">SAMN02982997_02556</name>
</gene>
<evidence type="ECO:0000313" key="1">
    <source>
        <dbReference type="EMBL" id="CEG60985.1"/>
    </source>
</evidence>
<reference evidence="2 4" key="3">
    <citation type="submission" date="2016-10" db="EMBL/GenBank/DDBJ databases">
        <authorList>
            <person name="Varghese N."/>
            <person name="Submissions S."/>
        </authorList>
    </citation>
    <scope>NUCLEOTIDE SEQUENCE [LARGE SCALE GENOMIC DNA]</scope>
    <source>
        <strain evidence="2 4">ATCC 33218</strain>
    </source>
</reference>
<organism evidence="1 3">
    <name type="scientific">Legionella micdadei</name>
    <name type="common">Tatlockia micdadei</name>
    <dbReference type="NCBI Taxonomy" id="451"/>
    <lineage>
        <taxon>Bacteria</taxon>
        <taxon>Pseudomonadati</taxon>
        <taxon>Pseudomonadota</taxon>
        <taxon>Gammaproteobacteria</taxon>
        <taxon>Legionellales</taxon>
        <taxon>Legionellaceae</taxon>
        <taxon>Legionella</taxon>
    </lineage>
</organism>
<dbReference type="KEGG" id="tmc:LMI_1689"/>
<evidence type="ECO:0000313" key="4">
    <source>
        <dbReference type="Proteomes" id="UP000182998"/>
    </source>
</evidence>
<evidence type="ECO:0000313" key="2">
    <source>
        <dbReference type="EMBL" id="SCY70043.1"/>
    </source>
</evidence>
<dbReference type="EMBL" id="LN614830">
    <property type="protein sequence ID" value="CEG60985.1"/>
    <property type="molecule type" value="Genomic_DNA"/>
</dbReference>
<evidence type="ECO:0000313" key="3">
    <source>
        <dbReference type="Proteomes" id="UP000032414"/>
    </source>
</evidence>
<accession>A0A098GG72</accession>
<dbReference type="Proteomes" id="UP000032414">
    <property type="component" value="Chromosome I"/>
</dbReference>